<comment type="caution">
    <text evidence="2">The sequence shown here is derived from an EMBL/GenBank/DDBJ whole genome shotgun (WGS) entry which is preliminary data.</text>
</comment>
<dbReference type="InterPro" id="IPR004827">
    <property type="entry name" value="bZIP"/>
</dbReference>
<dbReference type="EMBL" id="CATQJA010002702">
    <property type="protein sequence ID" value="CAJ0585170.1"/>
    <property type="molecule type" value="Genomic_DNA"/>
</dbReference>
<dbReference type="PROSITE" id="PS00036">
    <property type="entry name" value="BZIP_BASIC"/>
    <property type="match status" value="1"/>
</dbReference>
<keyword evidence="3" id="KW-1185">Reference proteome</keyword>
<sequence>MVVNTGFTWRKELMCAHAMEHYYRPEPYQQQGYQDNFYSYAHHNGQSSTDPHFQCCLSDIPDQELNHFAECVSDCPLLPIHNSDIDSTFGTILPEPCPSCDPSQPAVPLGSFTHSIHPSNNENGYICAHSVLLHNHNNHENIHLSHGHVQKPRPSTPVQKLAQELAEECEHFLRPDECYKCSRTCDSVPLSDCSDEKSYDSDVKKIRNKEAAQKYRNKIKSRFSTLVEEEKKLATKNLKLQKVVGELDAQVQWYRRALLENASEWKRMVGLDQC</sequence>
<evidence type="ECO:0000313" key="2">
    <source>
        <dbReference type="EMBL" id="CAJ0585170.1"/>
    </source>
</evidence>
<dbReference type="SUPFAM" id="SSF57959">
    <property type="entry name" value="Leucine zipper domain"/>
    <property type="match status" value="1"/>
</dbReference>
<reference evidence="2" key="1">
    <citation type="submission" date="2023-06" db="EMBL/GenBank/DDBJ databases">
        <authorList>
            <person name="Delattre M."/>
        </authorList>
    </citation>
    <scope>NUCLEOTIDE SEQUENCE</scope>
    <source>
        <strain evidence="2">AF72</strain>
    </source>
</reference>
<dbReference type="GO" id="GO:0003700">
    <property type="term" value="F:DNA-binding transcription factor activity"/>
    <property type="evidence" value="ECO:0007669"/>
    <property type="project" value="InterPro"/>
</dbReference>
<name>A0AA36GAH0_9BILA</name>
<feature type="domain" description="BZIP" evidence="1">
    <location>
        <begin position="204"/>
        <end position="218"/>
    </location>
</feature>
<dbReference type="InterPro" id="IPR046347">
    <property type="entry name" value="bZIP_sf"/>
</dbReference>
<feature type="non-terminal residue" evidence="2">
    <location>
        <position position="274"/>
    </location>
</feature>
<organism evidence="2 3">
    <name type="scientific">Mesorhabditis spiculigera</name>
    <dbReference type="NCBI Taxonomy" id="96644"/>
    <lineage>
        <taxon>Eukaryota</taxon>
        <taxon>Metazoa</taxon>
        <taxon>Ecdysozoa</taxon>
        <taxon>Nematoda</taxon>
        <taxon>Chromadorea</taxon>
        <taxon>Rhabditida</taxon>
        <taxon>Rhabditina</taxon>
        <taxon>Rhabditomorpha</taxon>
        <taxon>Rhabditoidea</taxon>
        <taxon>Rhabditidae</taxon>
        <taxon>Mesorhabditinae</taxon>
        <taxon>Mesorhabditis</taxon>
    </lineage>
</organism>
<evidence type="ECO:0000313" key="3">
    <source>
        <dbReference type="Proteomes" id="UP001177023"/>
    </source>
</evidence>
<protein>
    <recommendedName>
        <fullName evidence="1">BZIP domain-containing protein</fullName>
    </recommendedName>
</protein>
<evidence type="ECO:0000259" key="1">
    <source>
        <dbReference type="PROSITE" id="PS00036"/>
    </source>
</evidence>
<proteinExistence type="predicted"/>
<dbReference type="Proteomes" id="UP001177023">
    <property type="component" value="Unassembled WGS sequence"/>
</dbReference>
<gene>
    <name evidence="2" type="ORF">MSPICULIGERA_LOCUS23201</name>
</gene>
<dbReference type="AlphaFoldDB" id="A0AA36GAH0"/>
<dbReference type="Gene3D" id="1.20.5.170">
    <property type="match status" value="1"/>
</dbReference>
<accession>A0AA36GAH0</accession>